<dbReference type="Proteomes" id="UP000035067">
    <property type="component" value="Unassembled WGS sequence"/>
</dbReference>
<evidence type="ECO:0000313" key="1">
    <source>
        <dbReference type="EMBL" id="KKZ13421.1"/>
    </source>
</evidence>
<dbReference type="AlphaFoldDB" id="A0A0G2HP67"/>
<name>A0A0G2HP67_9SYNE</name>
<gene>
    <name evidence="1" type="ORF">TE42_00055</name>
</gene>
<organism evidence="1 2">
    <name type="scientific">Candidatus Synechococcus spongiarum SP3</name>
    <dbReference type="NCBI Taxonomy" id="1604020"/>
    <lineage>
        <taxon>Bacteria</taxon>
        <taxon>Bacillati</taxon>
        <taxon>Cyanobacteriota</taxon>
        <taxon>Cyanophyceae</taxon>
        <taxon>Synechococcales</taxon>
        <taxon>Synechococcaceae</taxon>
        <taxon>Synechococcus</taxon>
    </lineage>
</organism>
<accession>A0A0G2HP67</accession>
<dbReference type="EMBL" id="JXQG01000001">
    <property type="protein sequence ID" value="KKZ13421.1"/>
    <property type="molecule type" value="Genomic_DNA"/>
</dbReference>
<evidence type="ECO:0000313" key="2">
    <source>
        <dbReference type="Proteomes" id="UP000035067"/>
    </source>
</evidence>
<dbReference type="PATRIC" id="fig|1604020.3.peg.204"/>
<protein>
    <submittedName>
        <fullName evidence="1">Uncharacterized protein</fullName>
    </submittedName>
</protein>
<comment type="caution">
    <text evidence="1">The sequence shown here is derived from an EMBL/GenBank/DDBJ whole genome shotgun (WGS) entry which is preliminary data.</text>
</comment>
<proteinExistence type="predicted"/>
<reference evidence="1 2" key="1">
    <citation type="submission" date="2015-01" db="EMBL/GenBank/DDBJ databases">
        <title>Lifestyle Evolution in Cyanobacterial Symbionts of Sponges.</title>
        <authorList>
            <person name="Burgsdorf I."/>
            <person name="Slaby B.M."/>
            <person name="Handley K.M."/>
            <person name="Haber M."/>
            <person name="Blom J."/>
            <person name="Marshall C.W."/>
            <person name="Gilbert J.A."/>
            <person name="Hentschel U."/>
            <person name="Steindler L."/>
        </authorList>
    </citation>
    <scope>NUCLEOTIDE SEQUENCE [LARGE SCALE GENOMIC DNA]</scope>
    <source>
        <strain evidence="1">SP3</strain>
    </source>
</reference>
<sequence>MSHSSSSVMAILSQGFYVLLLRSNTETGGGGQEWNGKGRHRSMAAIPVRAIRTPLVMPSPTGLAQ</sequence>